<organism evidence="1 2">
    <name type="scientific">candidate division WS6 bacterium GW2011_GWF2_39_15</name>
    <dbReference type="NCBI Taxonomy" id="1619100"/>
    <lineage>
        <taxon>Bacteria</taxon>
        <taxon>Candidatus Dojkabacteria</taxon>
    </lineage>
</organism>
<comment type="caution">
    <text evidence="1">The sequence shown here is derived from an EMBL/GenBank/DDBJ whole genome shotgun (WGS) entry which is preliminary data.</text>
</comment>
<sequence length="161" mass="18930">MQNKNPDECCPQFNPSLWNEKEHIWKDKLFIKDYVKQIFHMPLNMGKVITRMFEIAEKANATPKAEDYLLMAFDPSPWKSELYMAVTKEVPTAENVRLSGRYISKVFDGPYSAVPQWIKEFESYLKSKNQRSLKYYFYYTTCPKCAKKYGHNYVVAIALIA</sequence>
<proteinExistence type="predicted"/>
<name>A0A0G0QVZ2_9BACT</name>
<reference evidence="1 2" key="1">
    <citation type="journal article" date="2015" name="Nature">
        <title>rRNA introns, odd ribosomes, and small enigmatic genomes across a large radiation of phyla.</title>
        <authorList>
            <person name="Brown C.T."/>
            <person name="Hug L.A."/>
            <person name="Thomas B.C."/>
            <person name="Sharon I."/>
            <person name="Castelle C.J."/>
            <person name="Singh A."/>
            <person name="Wilkins M.J."/>
            <person name="Williams K.H."/>
            <person name="Banfield J.F."/>
        </authorList>
    </citation>
    <scope>NUCLEOTIDE SEQUENCE [LARGE SCALE GENOMIC DNA]</scope>
</reference>
<dbReference type="Proteomes" id="UP000034799">
    <property type="component" value="Unassembled WGS sequence"/>
</dbReference>
<dbReference type="AlphaFoldDB" id="A0A0G0QVZ2"/>
<accession>A0A0G0QVZ2</accession>
<dbReference type="STRING" id="1619100.UT34_C0002G0299"/>
<evidence type="ECO:0000313" key="2">
    <source>
        <dbReference type="Proteomes" id="UP000034799"/>
    </source>
</evidence>
<evidence type="ECO:0000313" key="1">
    <source>
        <dbReference type="EMBL" id="KKR05792.1"/>
    </source>
</evidence>
<dbReference type="EMBL" id="LBWK01000002">
    <property type="protein sequence ID" value="KKR05792.1"/>
    <property type="molecule type" value="Genomic_DNA"/>
</dbReference>
<protein>
    <submittedName>
        <fullName evidence="1">Uncharacterized protein</fullName>
    </submittedName>
</protein>
<dbReference type="Pfam" id="PF20603">
    <property type="entry name" value="Bact_hydrolase"/>
    <property type="match status" value="1"/>
</dbReference>
<dbReference type="InterPro" id="IPR046766">
    <property type="entry name" value="Bact_hydrolase"/>
</dbReference>
<gene>
    <name evidence="1" type="ORF">UT34_C0002G0299</name>
</gene>